<dbReference type="InterPro" id="IPR050416">
    <property type="entry name" value="FAD-linked_Oxidoreductase"/>
</dbReference>
<dbReference type="InterPro" id="IPR016166">
    <property type="entry name" value="FAD-bd_PCMH"/>
</dbReference>
<comment type="similarity">
    <text evidence="2">Belongs to the oxygen-dependent FAD-linked oxidoreductase family.</text>
</comment>
<reference evidence="8" key="2">
    <citation type="submission" date="2020-05" db="EMBL/GenBank/DDBJ databases">
        <authorList>
            <person name="Kim H.-S."/>
            <person name="Proctor R.H."/>
            <person name="Brown D.W."/>
        </authorList>
    </citation>
    <scope>NUCLEOTIDE SEQUENCE</scope>
    <source>
        <strain evidence="8">NRRL 22465</strain>
    </source>
</reference>
<dbReference type="GO" id="GO:0016491">
    <property type="term" value="F:oxidoreductase activity"/>
    <property type="evidence" value="ECO:0007669"/>
    <property type="project" value="UniProtKB-KW"/>
</dbReference>
<evidence type="ECO:0000256" key="5">
    <source>
        <dbReference type="ARBA" id="ARBA00023002"/>
    </source>
</evidence>
<evidence type="ECO:0000313" key="8">
    <source>
        <dbReference type="EMBL" id="KAF4981840.1"/>
    </source>
</evidence>
<evidence type="ECO:0000256" key="4">
    <source>
        <dbReference type="ARBA" id="ARBA00022827"/>
    </source>
</evidence>
<dbReference type="Pfam" id="PF08031">
    <property type="entry name" value="BBE"/>
    <property type="match status" value="1"/>
</dbReference>
<dbReference type="PROSITE" id="PS51387">
    <property type="entry name" value="FAD_PCMH"/>
    <property type="match status" value="1"/>
</dbReference>
<feature type="chain" id="PRO_5034202835" description="FAD-binding PCMH-type domain-containing protein" evidence="6">
    <location>
        <begin position="23"/>
        <end position="494"/>
    </location>
</feature>
<keyword evidence="3" id="KW-0285">Flavoprotein</keyword>
<organism evidence="8 9">
    <name type="scientific">Fusarium zealandicum</name>
    <dbReference type="NCBI Taxonomy" id="1053134"/>
    <lineage>
        <taxon>Eukaryota</taxon>
        <taxon>Fungi</taxon>
        <taxon>Dikarya</taxon>
        <taxon>Ascomycota</taxon>
        <taxon>Pezizomycotina</taxon>
        <taxon>Sordariomycetes</taxon>
        <taxon>Hypocreomycetidae</taxon>
        <taxon>Hypocreales</taxon>
        <taxon>Nectriaceae</taxon>
        <taxon>Fusarium</taxon>
        <taxon>Fusarium staphyleae species complex</taxon>
    </lineage>
</organism>
<dbReference type="PANTHER" id="PTHR42973">
    <property type="entry name" value="BINDING OXIDOREDUCTASE, PUTATIVE (AFU_ORTHOLOGUE AFUA_1G17690)-RELATED"/>
    <property type="match status" value="1"/>
</dbReference>
<reference evidence="8" key="1">
    <citation type="journal article" date="2020" name="BMC Genomics">
        <title>Correction to: Identification and distribution of gene clusters required for synthesis of sphingolipid metabolism inhibitors in diverse species of the filamentous fungus Fusarium.</title>
        <authorList>
            <person name="Kim H.S."/>
            <person name="Lohmar J.M."/>
            <person name="Busman M."/>
            <person name="Brown D.W."/>
            <person name="Naumann T.A."/>
            <person name="Divon H.H."/>
            <person name="Lysoe E."/>
            <person name="Uhlig S."/>
            <person name="Proctor R.H."/>
        </authorList>
    </citation>
    <scope>NUCLEOTIDE SEQUENCE</scope>
    <source>
        <strain evidence="8">NRRL 22465</strain>
    </source>
</reference>
<keyword evidence="9" id="KW-1185">Reference proteome</keyword>
<dbReference type="Gene3D" id="3.40.462.20">
    <property type="match status" value="1"/>
</dbReference>
<dbReference type="EMBL" id="JABEYC010000148">
    <property type="protein sequence ID" value="KAF4981840.1"/>
    <property type="molecule type" value="Genomic_DNA"/>
</dbReference>
<dbReference type="InterPro" id="IPR006094">
    <property type="entry name" value="Oxid_FAD_bind_N"/>
</dbReference>
<dbReference type="AlphaFoldDB" id="A0A8H4UQN9"/>
<sequence>MHLNTLHCLLLAAITQASQSLACPTKREEVTSCLTQAKVPISTKGSPAWTQDVKAYNLRLQYEPAAIAVPTTAAQISAAVACGSKHGVAVSAKSGGHSYISLGLGGEDGHLVIELDRMFSVKLAKDGTAKIQPGARVGHVATELYNQGKRAIPHGSCPGIGMGGHALHGGYGMVSHKYGLALDWIKGATVVLHDGKVVHCSKTERPDLFWALQGAGASFGIVAELEFNTFQVPEKMTYFGADLKWDQNSAPQGLLDVQEFGKTMPGEVSMQVSASNNGYDLGGAYFGDEAGLRKVLQPLVAKHNIQLDLKTVGWMELFAHYAGSGAINPTSAAYNAYDTFYATSITAPELSLSHFKSFVNYMSTTGKSSTHSWWAQMDIHGGQHSAVAKPKPGDTAYVHRDKLLLFQFYDSVSQEDKYPADGFSLLTGLRQSITNSLKEGTWGMYANYADSQLKGDRATELYWGKNLQRLEKSKATYDPKNIFRSPQSIKPVRA</sequence>
<gene>
    <name evidence="8" type="ORF">FZEAL_2419</name>
</gene>
<keyword evidence="5" id="KW-0560">Oxidoreductase</keyword>
<keyword evidence="6" id="KW-0732">Signal</keyword>
<evidence type="ECO:0000256" key="3">
    <source>
        <dbReference type="ARBA" id="ARBA00022630"/>
    </source>
</evidence>
<comment type="cofactor">
    <cofactor evidence="1">
        <name>FAD</name>
        <dbReference type="ChEBI" id="CHEBI:57692"/>
    </cofactor>
</comment>
<dbReference type="InterPro" id="IPR016169">
    <property type="entry name" value="FAD-bd_PCMH_sub2"/>
</dbReference>
<evidence type="ECO:0000256" key="1">
    <source>
        <dbReference type="ARBA" id="ARBA00001974"/>
    </source>
</evidence>
<evidence type="ECO:0000256" key="6">
    <source>
        <dbReference type="SAM" id="SignalP"/>
    </source>
</evidence>
<proteinExistence type="inferred from homology"/>
<comment type="caution">
    <text evidence="8">The sequence shown here is derived from an EMBL/GenBank/DDBJ whole genome shotgun (WGS) entry which is preliminary data.</text>
</comment>
<dbReference type="InterPro" id="IPR012951">
    <property type="entry name" value="BBE"/>
</dbReference>
<dbReference type="Pfam" id="PF01565">
    <property type="entry name" value="FAD_binding_4"/>
    <property type="match status" value="1"/>
</dbReference>
<evidence type="ECO:0000256" key="2">
    <source>
        <dbReference type="ARBA" id="ARBA00005466"/>
    </source>
</evidence>
<keyword evidence="4" id="KW-0274">FAD</keyword>
<dbReference type="GO" id="GO:0071949">
    <property type="term" value="F:FAD binding"/>
    <property type="evidence" value="ECO:0007669"/>
    <property type="project" value="InterPro"/>
</dbReference>
<feature type="domain" description="FAD-binding PCMH-type" evidence="7">
    <location>
        <begin position="60"/>
        <end position="232"/>
    </location>
</feature>
<dbReference type="Proteomes" id="UP000635477">
    <property type="component" value="Unassembled WGS sequence"/>
</dbReference>
<dbReference type="InterPro" id="IPR036318">
    <property type="entry name" value="FAD-bd_PCMH-like_sf"/>
</dbReference>
<evidence type="ECO:0000259" key="7">
    <source>
        <dbReference type="PROSITE" id="PS51387"/>
    </source>
</evidence>
<evidence type="ECO:0000313" key="9">
    <source>
        <dbReference type="Proteomes" id="UP000635477"/>
    </source>
</evidence>
<feature type="signal peptide" evidence="6">
    <location>
        <begin position="1"/>
        <end position="22"/>
    </location>
</feature>
<dbReference type="PANTHER" id="PTHR42973:SF39">
    <property type="entry name" value="FAD-BINDING PCMH-TYPE DOMAIN-CONTAINING PROTEIN"/>
    <property type="match status" value="1"/>
</dbReference>
<dbReference type="Gene3D" id="3.30.465.10">
    <property type="match status" value="1"/>
</dbReference>
<dbReference type="OrthoDB" id="415825at2759"/>
<accession>A0A8H4UQN9</accession>
<protein>
    <recommendedName>
        <fullName evidence="7">FAD-binding PCMH-type domain-containing protein</fullName>
    </recommendedName>
</protein>
<dbReference type="SUPFAM" id="SSF56176">
    <property type="entry name" value="FAD-binding/transporter-associated domain-like"/>
    <property type="match status" value="1"/>
</dbReference>
<name>A0A8H4UQN9_9HYPO</name>